<dbReference type="AlphaFoldDB" id="A0A2I0WCU7"/>
<name>A0A2I0WCU7_9ASPA</name>
<sequence>MGRRTEESESENDAMACFSRPCNLLTVDIQCSGLRTGLVDRFMSLNLHGDETFLVNFMEICIILYAVANLLNTIGLKSYLQPNRGKSFLNGRHLPFTLFFSLIANSVHGYIQHPPSEGFHNQLDATEFDTKLGKSHAATVSSEGEGLFRNLMDTSEEFNSLQRKLEQLSDLTLETLSSKFHRDALFH</sequence>
<protein>
    <submittedName>
        <fullName evidence="2">Uncharacterized protein</fullName>
    </submittedName>
</protein>
<accession>A0A2I0WCU7</accession>
<proteinExistence type="predicted"/>
<evidence type="ECO:0000313" key="2">
    <source>
        <dbReference type="EMBL" id="PKU73486.1"/>
    </source>
</evidence>
<evidence type="ECO:0000313" key="3">
    <source>
        <dbReference type="Proteomes" id="UP000233837"/>
    </source>
</evidence>
<keyword evidence="3" id="KW-1185">Reference proteome</keyword>
<keyword evidence="1" id="KW-0472">Membrane</keyword>
<reference evidence="2 3" key="2">
    <citation type="journal article" date="2017" name="Nature">
        <title>The Apostasia genome and the evolution of orchids.</title>
        <authorList>
            <person name="Zhang G.Q."/>
            <person name="Liu K.W."/>
            <person name="Li Z."/>
            <person name="Lohaus R."/>
            <person name="Hsiao Y.Y."/>
            <person name="Niu S.C."/>
            <person name="Wang J.Y."/>
            <person name="Lin Y.C."/>
            <person name="Xu Q."/>
            <person name="Chen L.J."/>
            <person name="Yoshida K."/>
            <person name="Fujiwara S."/>
            <person name="Wang Z.W."/>
            <person name="Zhang Y.Q."/>
            <person name="Mitsuda N."/>
            <person name="Wang M."/>
            <person name="Liu G.H."/>
            <person name="Pecoraro L."/>
            <person name="Huang H.X."/>
            <person name="Xiao X.J."/>
            <person name="Lin M."/>
            <person name="Wu X.Y."/>
            <person name="Wu W.L."/>
            <person name="Chen Y.Y."/>
            <person name="Chang S.B."/>
            <person name="Sakamoto S."/>
            <person name="Ohme-Takagi M."/>
            <person name="Yagi M."/>
            <person name="Zeng S.J."/>
            <person name="Shen C.Y."/>
            <person name="Yeh C.M."/>
            <person name="Luo Y.B."/>
            <person name="Tsai W.C."/>
            <person name="Van de Peer Y."/>
            <person name="Liu Z.J."/>
        </authorList>
    </citation>
    <scope>NUCLEOTIDE SEQUENCE [LARGE SCALE GENOMIC DNA]</scope>
    <source>
        <tissue evidence="2">The whole plant</tissue>
    </source>
</reference>
<organism evidence="2 3">
    <name type="scientific">Dendrobium catenatum</name>
    <dbReference type="NCBI Taxonomy" id="906689"/>
    <lineage>
        <taxon>Eukaryota</taxon>
        <taxon>Viridiplantae</taxon>
        <taxon>Streptophyta</taxon>
        <taxon>Embryophyta</taxon>
        <taxon>Tracheophyta</taxon>
        <taxon>Spermatophyta</taxon>
        <taxon>Magnoliopsida</taxon>
        <taxon>Liliopsida</taxon>
        <taxon>Asparagales</taxon>
        <taxon>Orchidaceae</taxon>
        <taxon>Epidendroideae</taxon>
        <taxon>Malaxideae</taxon>
        <taxon>Dendrobiinae</taxon>
        <taxon>Dendrobium</taxon>
    </lineage>
</organism>
<gene>
    <name evidence="2" type="ORF">MA16_Dca008050</name>
</gene>
<evidence type="ECO:0000256" key="1">
    <source>
        <dbReference type="SAM" id="Phobius"/>
    </source>
</evidence>
<dbReference type="Proteomes" id="UP000233837">
    <property type="component" value="Unassembled WGS sequence"/>
</dbReference>
<keyword evidence="1" id="KW-1133">Transmembrane helix</keyword>
<dbReference type="EMBL" id="KZ502741">
    <property type="protein sequence ID" value="PKU73486.1"/>
    <property type="molecule type" value="Genomic_DNA"/>
</dbReference>
<reference evidence="2 3" key="1">
    <citation type="journal article" date="2016" name="Sci. Rep.">
        <title>The Dendrobium catenatum Lindl. genome sequence provides insights into polysaccharide synthase, floral development and adaptive evolution.</title>
        <authorList>
            <person name="Zhang G.Q."/>
            <person name="Xu Q."/>
            <person name="Bian C."/>
            <person name="Tsai W.C."/>
            <person name="Yeh C.M."/>
            <person name="Liu K.W."/>
            <person name="Yoshida K."/>
            <person name="Zhang L.S."/>
            <person name="Chang S.B."/>
            <person name="Chen F."/>
            <person name="Shi Y."/>
            <person name="Su Y.Y."/>
            <person name="Zhang Y.Q."/>
            <person name="Chen L.J."/>
            <person name="Yin Y."/>
            <person name="Lin M."/>
            <person name="Huang H."/>
            <person name="Deng H."/>
            <person name="Wang Z.W."/>
            <person name="Zhu S.L."/>
            <person name="Zhao X."/>
            <person name="Deng C."/>
            <person name="Niu S.C."/>
            <person name="Huang J."/>
            <person name="Wang M."/>
            <person name="Liu G.H."/>
            <person name="Yang H.J."/>
            <person name="Xiao X.J."/>
            <person name="Hsiao Y.Y."/>
            <person name="Wu W.L."/>
            <person name="Chen Y.Y."/>
            <person name="Mitsuda N."/>
            <person name="Ohme-Takagi M."/>
            <person name="Luo Y.B."/>
            <person name="Van de Peer Y."/>
            <person name="Liu Z.J."/>
        </authorList>
    </citation>
    <scope>NUCLEOTIDE SEQUENCE [LARGE SCALE GENOMIC DNA]</scope>
    <source>
        <tissue evidence="2">The whole plant</tissue>
    </source>
</reference>
<feature type="transmembrane region" description="Helical" evidence="1">
    <location>
        <begin position="53"/>
        <end position="72"/>
    </location>
</feature>
<keyword evidence="1" id="KW-0812">Transmembrane</keyword>